<evidence type="ECO:0000256" key="2">
    <source>
        <dbReference type="SAM" id="SignalP"/>
    </source>
</evidence>
<organism evidence="3 4">
    <name type="scientific">Exidia glandulosa HHB12029</name>
    <dbReference type="NCBI Taxonomy" id="1314781"/>
    <lineage>
        <taxon>Eukaryota</taxon>
        <taxon>Fungi</taxon>
        <taxon>Dikarya</taxon>
        <taxon>Basidiomycota</taxon>
        <taxon>Agaricomycotina</taxon>
        <taxon>Agaricomycetes</taxon>
        <taxon>Auriculariales</taxon>
        <taxon>Exidiaceae</taxon>
        <taxon>Exidia</taxon>
    </lineage>
</organism>
<evidence type="ECO:0000256" key="1">
    <source>
        <dbReference type="SAM" id="MobiDB-lite"/>
    </source>
</evidence>
<feature type="signal peptide" evidence="2">
    <location>
        <begin position="1"/>
        <end position="19"/>
    </location>
</feature>
<feature type="chain" id="PRO_5007863522" evidence="2">
    <location>
        <begin position="20"/>
        <end position="133"/>
    </location>
</feature>
<dbReference type="EMBL" id="KV425894">
    <property type="protein sequence ID" value="KZW01333.1"/>
    <property type="molecule type" value="Genomic_DNA"/>
</dbReference>
<dbReference type="InParanoid" id="A0A165NWV1"/>
<keyword evidence="2" id="KW-0732">Signal</keyword>
<feature type="region of interest" description="Disordered" evidence="1">
    <location>
        <begin position="43"/>
        <end position="62"/>
    </location>
</feature>
<evidence type="ECO:0000313" key="4">
    <source>
        <dbReference type="Proteomes" id="UP000077266"/>
    </source>
</evidence>
<name>A0A165NWV1_EXIGL</name>
<evidence type="ECO:0000313" key="3">
    <source>
        <dbReference type="EMBL" id="KZW01333.1"/>
    </source>
</evidence>
<dbReference type="OrthoDB" id="3262731at2759"/>
<dbReference type="AlphaFoldDB" id="A0A165NWV1"/>
<sequence>MLAHARLALLLVLIVTAHAAVVIRPDPELLIRPEQHPVAVHLPPAPSTPISSVDRHKSKSAQRTRVWKCSSLDRDEFPLDAKRSNVLGDSVLICAYPSRLDEGAFGGSYCTYDLRTGELVGDYNAGFCPSSAV</sequence>
<protein>
    <submittedName>
        <fullName evidence="3">Uncharacterized protein</fullName>
    </submittedName>
</protein>
<gene>
    <name evidence="3" type="ORF">EXIGLDRAFT_718473</name>
</gene>
<reference evidence="3 4" key="1">
    <citation type="journal article" date="2016" name="Mol. Biol. Evol.">
        <title>Comparative Genomics of Early-Diverging Mushroom-Forming Fungi Provides Insights into the Origins of Lignocellulose Decay Capabilities.</title>
        <authorList>
            <person name="Nagy L.G."/>
            <person name="Riley R."/>
            <person name="Tritt A."/>
            <person name="Adam C."/>
            <person name="Daum C."/>
            <person name="Floudas D."/>
            <person name="Sun H."/>
            <person name="Yadav J.S."/>
            <person name="Pangilinan J."/>
            <person name="Larsson K.H."/>
            <person name="Matsuura K."/>
            <person name="Barry K."/>
            <person name="Labutti K."/>
            <person name="Kuo R."/>
            <person name="Ohm R.A."/>
            <person name="Bhattacharya S.S."/>
            <person name="Shirouzu T."/>
            <person name="Yoshinaga Y."/>
            <person name="Martin F.M."/>
            <person name="Grigoriev I.V."/>
            <person name="Hibbett D.S."/>
        </authorList>
    </citation>
    <scope>NUCLEOTIDE SEQUENCE [LARGE SCALE GENOMIC DNA]</scope>
    <source>
        <strain evidence="3 4">HHB12029</strain>
    </source>
</reference>
<proteinExistence type="predicted"/>
<accession>A0A165NWV1</accession>
<keyword evidence="4" id="KW-1185">Reference proteome</keyword>
<dbReference type="Proteomes" id="UP000077266">
    <property type="component" value="Unassembled WGS sequence"/>
</dbReference>